<proteinExistence type="predicted"/>
<protein>
    <submittedName>
        <fullName evidence="2">Uncharacterized protein</fullName>
    </submittedName>
</protein>
<accession>A0AA38U928</accession>
<evidence type="ECO:0000313" key="2">
    <source>
        <dbReference type="EMBL" id="KAJ3833910.1"/>
    </source>
</evidence>
<reference evidence="2" key="1">
    <citation type="submission" date="2022-08" db="EMBL/GenBank/DDBJ databases">
        <authorList>
            <consortium name="DOE Joint Genome Institute"/>
            <person name="Min B."/>
            <person name="Riley R."/>
            <person name="Sierra-Patev S."/>
            <person name="Naranjo-Ortiz M."/>
            <person name="Looney B."/>
            <person name="Konkel Z."/>
            <person name="Slot J.C."/>
            <person name="Sakamoto Y."/>
            <person name="Steenwyk J.L."/>
            <person name="Rokas A."/>
            <person name="Carro J."/>
            <person name="Camarero S."/>
            <person name="Ferreira P."/>
            <person name="Molpeceres G."/>
            <person name="Ruiz-Duenas F.J."/>
            <person name="Serrano A."/>
            <person name="Henrissat B."/>
            <person name="Drula E."/>
            <person name="Hughes K.W."/>
            <person name="Mata J.L."/>
            <person name="Ishikawa N.K."/>
            <person name="Vargas-Isla R."/>
            <person name="Ushijima S."/>
            <person name="Smith C.A."/>
            <person name="Ahrendt S."/>
            <person name="Andreopoulos W."/>
            <person name="He G."/>
            <person name="Labutti K."/>
            <person name="Lipzen A."/>
            <person name="Ng V."/>
            <person name="Sandor L."/>
            <person name="Barry K."/>
            <person name="Martinez A.T."/>
            <person name="Xiao Y."/>
            <person name="Gibbons J.G."/>
            <person name="Terashima K."/>
            <person name="Hibbett D.S."/>
            <person name="Grigoriev I.V."/>
        </authorList>
    </citation>
    <scope>NUCLEOTIDE SEQUENCE</scope>
    <source>
        <strain evidence="2">TFB9207</strain>
    </source>
</reference>
<keyword evidence="3" id="KW-1185">Reference proteome</keyword>
<evidence type="ECO:0000313" key="3">
    <source>
        <dbReference type="Proteomes" id="UP001163846"/>
    </source>
</evidence>
<dbReference type="EMBL" id="MU806612">
    <property type="protein sequence ID" value="KAJ3833910.1"/>
    <property type="molecule type" value="Genomic_DNA"/>
</dbReference>
<name>A0AA38U928_9AGAR</name>
<sequence>MLLLSMLVAAMAPVPTRPSSAAKMELSTSKFRAHKAPPVPPVDYKTQIKYNIVVTRQKWTSQYSRSTRGAYLSPKKAEDSYSPTEIWTVGLQMDNGKPSPWWGYRTERTNSPPFKWTPVKHKDRGLVGTLVSKYGKTIVIGTATMSSPVKCVIASTVNKKLTKYHSTELPSVIYNNHTLTFFWEELSRNPRVTGLHFTLDTWVNIFFTDMVKVEGSGAGFAVTEPWERELYTQIQNGELDIDDMIRLVSELSVGNSAEPVWEKVVEKRREELLAGRTPVEHKIGVTRQTKVDGPIDTYKQTETVIESNEVWTVGLRPVAVHDSAEAKDMVLYGYRSQRDSASHWRAVTAQDSLAGASYLAQAETMDLGTANMSTLTEKAVLMAVDQAIEKNHYDELPNLFFQDHVVMLFWEELNSRSKMNPPQVTNLSFDLSKWKGYRNMMLFQMGSAAGFEITRDMKEWKMYINDETMNSQ</sequence>
<dbReference type="Proteomes" id="UP001163846">
    <property type="component" value="Unassembled WGS sequence"/>
</dbReference>
<dbReference type="AlphaFoldDB" id="A0AA38U928"/>
<gene>
    <name evidence="2" type="ORF">F5878DRAFT_665230</name>
</gene>
<comment type="caution">
    <text evidence="2">The sequence shown here is derived from an EMBL/GenBank/DDBJ whole genome shotgun (WGS) entry which is preliminary data.</text>
</comment>
<feature type="signal peptide" evidence="1">
    <location>
        <begin position="1"/>
        <end position="21"/>
    </location>
</feature>
<feature type="chain" id="PRO_5041469499" evidence="1">
    <location>
        <begin position="22"/>
        <end position="472"/>
    </location>
</feature>
<organism evidence="2 3">
    <name type="scientific">Lentinula raphanica</name>
    <dbReference type="NCBI Taxonomy" id="153919"/>
    <lineage>
        <taxon>Eukaryota</taxon>
        <taxon>Fungi</taxon>
        <taxon>Dikarya</taxon>
        <taxon>Basidiomycota</taxon>
        <taxon>Agaricomycotina</taxon>
        <taxon>Agaricomycetes</taxon>
        <taxon>Agaricomycetidae</taxon>
        <taxon>Agaricales</taxon>
        <taxon>Marasmiineae</taxon>
        <taxon>Omphalotaceae</taxon>
        <taxon>Lentinula</taxon>
    </lineage>
</organism>
<evidence type="ECO:0000256" key="1">
    <source>
        <dbReference type="SAM" id="SignalP"/>
    </source>
</evidence>
<keyword evidence="1" id="KW-0732">Signal</keyword>